<evidence type="ECO:0000256" key="2">
    <source>
        <dbReference type="ARBA" id="ARBA00022806"/>
    </source>
</evidence>
<dbReference type="CDD" id="cd18791">
    <property type="entry name" value="SF2_C_RHA"/>
    <property type="match status" value="1"/>
</dbReference>
<dbReference type="PANTHER" id="PTHR43519:SF1">
    <property type="entry name" value="ATP-DEPENDENT RNA HELICASE HRPB"/>
    <property type="match status" value="1"/>
</dbReference>
<dbReference type="Pfam" id="PF00271">
    <property type="entry name" value="Helicase_C"/>
    <property type="match status" value="1"/>
</dbReference>
<dbReference type="SMART" id="SM00847">
    <property type="entry name" value="HA2"/>
    <property type="match status" value="1"/>
</dbReference>
<feature type="domain" description="Helicase C-terminal" evidence="5">
    <location>
        <begin position="227"/>
        <end position="391"/>
    </location>
</feature>
<name>A0AAU7KPV6_9GAMM</name>
<dbReference type="Pfam" id="PF08482">
    <property type="entry name" value="HrpB_C"/>
    <property type="match status" value="1"/>
</dbReference>
<dbReference type="InterPro" id="IPR013689">
    <property type="entry name" value="RNA_helicase_ATP-dep_HrpB_C"/>
</dbReference>
<dbReference type="InterPro" id="IPR014001">
    <property type="entry name" value="Helicase_ATP-bd"/>
</dbReference>
<dbReference type="InterPro" id="IPR049614">
    <property type="entry name" value="HrpB_DEXH"/>
</dbReference>
<sequence>MSSPPSLPIDARLPQLTAALEQQNRALLVAEPGAGKTTRVPLALLDCDWCGGDDGRGRLLLLEPRRVAARLAAGHMADLLGERPGETVGYRMRGESRVGPTTRLEVVTQGVLSRMLQHDPMLEGVTGILFDEFHERSLEADLGLALALDVQQGLREDLRLVVMSATLDVAAMQGVLGQDVAVIECPGRQYPVQTLYRPLSQRASAEEQQGRVVMEALQASDPVSHGGDDDARVGGDPAGDVLVILPGVAEIERLGRWLGERLEDIAVLPLHGRLPLEQQRAALRPDPNGRRRVVLATAIAESSVTVDGVRSVVDAGLERVPVFSPRTGLSRLETRRVNRASADQRRGRAGRQGPGRCYRLWAEEQPLPPHAEPEIHQADLSGLAFELARWGVKDASALAWVTSPGTAALDSGHRLLQSLGLVEPDGGLSSLGRVAGRWPVHPRLAAMLERASRAGEASLALACALAAWLEGRQGASREPDLERVFSQLLSSQRPDPAWQREARRLCKRAGVALGKARMGEPRGRGETGASITLGELLLCAYPDRVAQHLSPGRFRLRGGGLVTLASDHPLAHAPLLVAVDLDGRQREARLYRGVRIEEAALLAHFPELGDWTERVAWKASAGRLEGERVRALDAVVLERKPLAGPPSREARHRALLDALGQREALPLDEAAEQLRRRVALLRRAHDPQWPELDDASLMAELEDWLGPHLDGLSRLDQVLALPWERLLRERLPWPLAGQLDELAPRRLALPSGDSAALRYEREVDDGDEHGTRIVPVLAAKLQALFGCEATPHIVDGRVPVRLELLSPARRPLATTMDLRSFWHNVYPEVRKENRGRYPKHPWPEDPLAAEATMRTKRRGR</sequence>
<feature type="domain" description="Helicase ATP-binding" evidence="4">
    <location>
        <begin position="17"/>
        <end position="185"/>
    </location>
</feature>
<keyword evidence="2 6" id="KW-0547">Nucleotide-binding</keyword>
<evidence type="ECO:0000259" key="5">
    <source>
        <dbReference type="PROSITE" id="PS51194"/>
    </source>
</evidence>
<dbReference type="NCBIfam" id="TIGR01970">
    <property type="entry name" value="DEAH_box_HrpB"/>
    <property type="match status" value="1"/>
</dbReference>
<dbReference type="InterPro" id="IPR001650">
    <property type="entry name" value="Helicase_C-like"/>
</dbReference>
<dbReference type="FunFam" id="3.40.50.300:FF:002125">
    <property type="entry name" value="ATP-dependent helicase HrpB"/>
    <property type="match status" value="1"/>
</dbReference>
<dbReference type="InterPro" id="IPR007502">
    <property type="entry name" value="Helicase-assoc_dom"/>
</dbReference>
<feature type="region of interest" description="Disordered" evidence="3">
    <location>
        <begin position="833"/>
        <end position="860"/>
    </location>
</feature>
<evidence type="ECO:0000313" key="6">
    <source>
        <dbReference type="EMBL" id="XBO72853.1"/>
    </source>
</evidence>
<dbReference type="RefSeq" id="WP_348828028.1">
    <property type="nucleotide sequence ID" value="NZ_CP098827.1"/>
</dbReference>
<dbReference type="PIRSF" id="PIRSF005496">
    <property type="entry name" value="ATP_hel_hrpB"/>
    <property type="match status" value="1"/>
</dbReference>
<gene>
    <name evidence="6" type="primary">hrpB</name>
    <name evidence="6" type="ORF">NFG58_09210</name>
</gene>
<dbReference type="PANTHER" id="PTHR43519">
    <property type="entry name" value="ATP-DEPENDENT RNA HELICASE HRPB"/>
    <property type="match status" value="1"/>
</dbReference>
<evidence type="ECO:0000256" key="1">
    <source>
        <dbReference type="ARBA" id="ARBA00022801"/>
    </source>
</evidence>
<dbReference type="Gene3D" id="1.20.120.1080">
    <property type="match status" value="1"/>
</dbReference>
<dbReference type="AlphaFoldDB" id="A0AAU7KPV6"/>
<keyword evidence="1" id="KW-0378">Hydrolase</keyword>
<organism evidence="6">
    <name type="scientific">Halomonas sp. RT37</name>
    <dbReference type="NCBI Taxonomy" id="2950872"/>
    <lineage>
        <taxon>Bacteria</taxon>
        <taxon>Pseudomonadati</taxon>
        <taxon>Pseudomonadota</taxon>
        <taxon>Gammaproteobacteria</taxon>
        <taxon>Oceanospirillales</taxon>
        <taxon>Halomonadaceae</taxon>
        <taxon>Halomonas</taxon>
    </lineage>
</organism>
<dbReference type="GO" id="GO:0004386">
    <property type="term" value="F:helicase activity"/>
    <property type="evidence" value="ECO:0007669"/>
    <property type="project" value="UniProtKB-KW"/>
</dbReference>
<dbReference type="SMART" id="SM00490">
    <property type="entry name" value="HELICc"/>
    <property type="match status" value="1"/>
</dbReference>
<dbReference type="InterPro" id="IPR010225">
    <property type="entry name" value="HrpB"/>
</dbReference>
<dbReference type="PROSITE" id="PS51194">
    <property type="entry name" value="HELICASE_CTER"/>
    <property type="match status" value="1"/>
</dbReference>
<dbReference type="PROSITE" id="PS51192">
    <property type="entry name" value="HELICASE_ATP_BIND_1"/>
    <property type="match status" value="1"/>
</dbReference>
<keyword evidence="2 6" id="KW-0067">ATP-binding</keyword>
<reference evidence="6" key="1">
    <citation type="submission" date="2022-06" db="EMBL/GenBank/DDBJ databases">
        <title>A novel DMS-producing enzyme.</title>
        <authorList>
            <person name="Zhang Y."/>
        </authorList>
    </citation>
    <scope>NUCLEOTIDE SEQUENCE</scope>
    <source>
        <strain evidence="6">RT37</strain>
    </source>
</reference>
<evidence type="ECO:0000259" key="4">
    <source>
        <dbReference type="PROSITE" id="PS51192"/>
    </source>
</evidence>
<dbReference type="SUPFAM" id="SSF52540">
    <property type="entry name" value="P-loop containing nucleoside triphosphate hydrolases"/>
    <property type="match status" value="2"/>
</dbReference>
<keyword evidence="2 6" id="KW-0347">Helicase</keyword>
<proteinExistence type="predicted"/>
<dbReference type="CDD" id="cd17990">
    <property type="entry name" value="DEXHc_HrpB"/>
    <property type="match status" value="1"/>
</dbReference>
<dbReference type="GO" id="GO:0016787">
    <property type="term" value="F:hydrolase activity"/>
    <property type="evidence" value="ECO:0007669"/>
    <property type="project" value="UniProtKB-KW"/>
</dbReference>
<accession>A0AAU7KPV6</accession>
<dbReference type="EMBL" id="CP098827">
    <property type="protein sequence ID" value="XBO72853.1"/>
    <property type="molecule type" value="Genomic_DNA"/>
</dbReference>
<dbReference type="Gene3D" id="3.40.50.300">
    <property type="entry name" value="P-loop containing nucleotide triphosphate hydrolases"/>
    <property type="match status" value="2"/>
</dbReference>
<dbReference type="SMART" id="SM00487">
    <property type="entry name" value="DEXDc"/>
    <property type="match status" value="1"/>
</dbReference>
<evidence type="ECO:0000256" key="3">
    <source>
        <dbReference type="SAM" id="MobiDB-lite"/>
    </source>
</evidence>
<dbReference type="InterPro" id="IPR027417">
    <property type="entry name" value="P-loop_NTPase"/>
</dbReference>
<protein>
    <submittedName>
        <fullName evidence="6">ATP-dependent helicase HrpB</fullName>
    </submittedName>
</protein>